<sequence length="233" mass="24781">MLRQRFGVVAAGSLAHFLVANHSAVAGYVLLRSCSGSQCESSGNPPSTPLFSPLFASSFFFARILLAGFHSRRSPEYPASSILSRNKCKPCANRVLTAFFRVRGWPTVAALSDRALSPYGISAWPIAVSDALGGGHSPCDMSPTLCPTVPEAALLSSPVQLGRPLPGLRLARRAQLWLLGAHLLLNWPSLSLIPLPTFLSVGFGPARCFFSVVLGFVSALNCGLQPIVTTFLS</sequence>
<reference evidence="2 3" key="1">
    <citation type="journal article" date="2017" name="Nature">
        <title>The Apostasia genome and the evolution of orchids.</title>
        <authorList>
            <person name="Zhang G.Q."/>
            <person name="Liu K.W."/>
            <person name="Li Z."/>
            <person name="Lohaus R."/>
            <person name="Hsiao Y.Y."/>
            <person name="Niu S.C."/>
            <person name="Wang J.Y."/>
            <person name="Lin Y.C."/>
            <person name="Xu Q."/>
            <person name="Chen L.J."/>
            <person name="Yoshida K."/>
            <person name="Fujiwara S."/>
            <person name="Wang Z.W."/>
            <person name="Zhang Y.Q."/>
            <person name="Mitsuda N."/>
            <person name="Wang M."/>
            <person name="Liu G.H."/>
            <person name="Pecoraro L."/>
            <person name="Huang H.X."/>
            <person name="Xiao X.J."/>
            <person name="Lin M."/>
            <person name="Wu X.Y."/>
            <person name="Wu W.L."/>
            <person name="Chen Y.Y."/>
            <person name="Chang S.B."/>
            <person name="Sakamoto S."/>
            <person name="Ohme-Takagi M."/>
            <person name="Yagi M."/>
            <person name="Zeng S.J."/>
            <person name="Shen C.Y."/>
            <person name="Yeh C.M."/>
            <person name="Luo Y.B."/>
            <person name="Tsai W.C."/>
            <person name="Van de Peer Y."/>
            <person name="Liu Z.J."/>
        </authorList>
    </citation>
    <scope>NUCLEOTIDE SEQUENCE [LARGE SCALE GENOMIC DNA]</scope>
    <source>
        <strain evidence="3">cv. Shenzhen</strain>
        <tissue evidence="2">Stem</tissue>
    </source>
</reference>
<keyword evidence="1" id="KW-0472">Membrane</keyword>
<evidence type="ECO:0000313" key="2">
    <source>
        <dbReference type="EMBL" id="PKA49892.1"/>
    </source>
</evidence>
<keyword evidence="1" id="KW-1133">Transmembrane helix</keyword>
<evidence type="ECO:0000256" key="1">
    <source>
        <dbReference type="SAM" id="Phobius"/>
    </source>
</evidence>
<dbReference type="Proteomes" id="UP000236161">
    <property type="component" value="Unassembled WGS sequence"/>
</dbReference>
<feature type="transmembrane region" description="Helical" evidence="1">
    <location>
        <begin position="209"/>
        <end position="232"/>
    </location>
</feature>
<gene>
    <name evidence="2" type="ORF">AXF42_Ash004434</name>
</gene>
<feature type="transmembrane region" description="Helical" evidence="1">
    <location>
        <begin position="176"/>
        <end position="197"/>
    </location>
</feature>
<evidence type="ECO:0000313" key="3">
    <source>
        <dbReference type="Proteomes" id="UP000236161"/>
    </source>
</evidence>
<proteinExistence type="predicted"/>
<keyword evidence="1" id="KW-0812">Transmembrane</keyword>
<dbReference type="AlphaFoldDB" id="A0A2I0A2W3"/>
<protein>
    <submittedName>
        <fullName evidence="2">Uncharacterized protein</fullName>
    </submittedName>
</protein>
<feature type="transmembrane region" description="Helical" evidence="1">
    <location>
        <begin position="50"/>
        <end position="69"/>
    </location>
</feature>
<organism evidence="2 3">
    <name type="scientific">Apostasia shenzhenica</name>
    <dbReference type="NCBI Taxonomy" id="1088818"/>
    <lineage>
        <taxon>Eukaryota</taxon>
        <taxon>Viridiplantae</taxon>
        <taxon>Streptophyta</taxon>
        <taxon>Embryophyta</taxon>
        <taxon>Tracheophyta</taxon>
        <taxon>Spermatophyta</taxon>
        <taxon>Magnoliopsida</taxon>
        <taxon>Liliopsida</taxon>
        <taxon>Asparagales</taxon>
        <taxon>Orchidaceae</taxon>
        <taxon>Apostasioideae</taxon>
        <taxon>Apostasia</taxon>
    </lineage>
</organism>
<keyword evidence="3" id="KW-1185">Reference proteome</keyword>
<name>A0A2I0A2W3_9ASPA</name>
<accession>A0A2I0A2W3</accession>
<dbReference type="EMBL" id="KZ452037">
    <property type="protein sequence ID" value="PKA49892.1"/>
    <property type="molecule type" value="Genomic_DNA"/>
</dbReference>